<dbReference type="GO" id="GO:0004300">
    <property type="term" value="F:enoyl-CoA hydratase activity"/>
    <property type="evidence" value="ECO:0007669"/>
    <property type="project" value="UniProtKB-EC"/>
</dbReference>
<dbReference type="AlphaFoldDB" id="A0A3B1BQW9"/>
<dbReference type="InterPro" id="IPR036291">
    <property type="entry name" value="NAD(P)-bd_dom_sf"/>
</dbReference>
<dbReference type="Gene3D" id="3.40.50.720">
    <property type="entry name" value="NAD(P)-binding Rossmann-like Domain"/>
    <property type="match status" value="1"/>
</dbReference>
<reference evidence="2" key="1">
    <citation type="submission" date="2018-06" db="EMBL/GenBank/DDBJ databases">
        <authorList>
            <person name="Zhirakovskaya E."/>
        </authorList>
    </citation>
    <scope>NUCLEOTIDE SEQUENCE</scope>
</reference>
<feature type="domain" description="3-hydroxyacyl-CoA dehydrogenase NAD binding" evidence="1">
    <location>
        <begin position="7"/>
        <end position="116"/>
    </location>
</feature>
<dbReference type="SUPFAM" id="SSF51735">
    <property type="entry name" value="NAD(P)-binding Rossmann-fold domains"/>
    <property type="match status" value="1"/>
</dbReference>
<dbReference type="InterPro" id="IPR006176">
    <property type="entry name" value="3-OHacyl-CoA_DH_NAD-bd"/>
</dbReference>
<keyword evidence="2" id="KW-0560">Oxidoreductase</keyword>
<dbReference type="EC" id="1.1.1.35" evidence="2"/>
<dbReference type="GO" id="GO:0003857">
    <property type="term" value="F:(3S)-3-hydroxyacyl-CoA dehydrogenase (NAD+) activity"/>
    <property type="evidence" value="ECO:0007669"/>
    <property type="project" value="UniProtKB-EC"/>
</dbReference>
<dbReference type="GO" id="GO:0006631">
    <property type="term" value="P:fatty acid metabolic process"/>
    <property type="evidence" value="ECO:0007669"/>
    <property type="project" value="InterPro"/>
</dbReference>
<feature type="non-terminal residue" evidence="2">
    <location>
        <position position="116"/>
    </location>
</feature>
<gene>
    <name evidence="2" type="ORF">MNBD_IGNAVI01-213</name>
</gene>
<sequence>MKRLIKKVAVLGSGVMGSRIACHFANIGCEVYLLDIVPNELTDKEKAKGLTLEDKAVRNRIANDNLQSTLKAKPSPIYHKSFASRITTGNFDDNMGWLQECDWTIEVVVENLEIKK</sequence>
<evidence type="ECO:0000313" key="2">
    <source>
        <dbReference type="EMBL" id="VAX16951.1"/>
    </source>
</evidence>
<dbReference type="EC" id="4.2.1.17" evidence="2"/>
<evidence type="ECO:0000259" key="1">
    <source>
        <dbReference type="Pfam" id="PF02737"/>
    </source>
</evidence>
<dbReference type="Pfam" id="PF02737">
    <property type="entry name" value="3HCDH_N"/>
    <property type="match status" value="1"/>
</dbReference>
<dbReference type="GO" id="GO:0070403">
    <property type="term" value="F:NAD+ binding"/>
    <property type="evidence" value="ECO:0007669"/>
    <property type="project" value="InterPro"/>
</dbReference>
<dbReference type="PANTHER" id="PTHR48075">
    <property type="entry name" value="3-HYDROXYACYL-COA DEHYDROGENASE FAMILY PROTEIN"/>
    <property type="match status" value="1"/>
</dbReference>
<proteinExistence type="predicted"/>
<keyword evidence="2" id="KW-0456">Lyase</keyword>
<accession>A0A3B1BQW9</accession>
<organism evidence="2">
    <name type="scientific">hydrothermal vent metagenome</name>
    <dbReference type="NCBI Taxonomy" id="652676"/>
    <lineage>
        <taxon>unclassified sequences</taxon>
        <taxon>metagenomes</taxon>
        <taxon>ecological metagenomes</taxon>
    </lineage>
</organism>
<dbReference type="PANTHER" id="PTHR48075:SF7">
    <property type="entry name" value="3-HYDROXYACYL-COA DEHYDROGENASE-RELATED"/>
    <property type="match status" value="1"/>
</dbReference>
<protein>
    <submittedName>
        <fullName evidence="2">3-hydroxyacyl-CoA dehydrogenase [fadN-fadA-fadE operon] / Enoyl-CoA hydratase [fadN-fadA-fadE operon]</fullName>
        <ecNumber evidence="2">1.1.1.35</ecNumber>
        <ecNumber evidence="2">4.2.1.17</ecNumber>
    </submittedName>
</protein>
<dbReference type="EMBL" id="UOGD01000067">
    <property type="protein sequence ID" value="VAX16951.1"/>
    <property type="molecule type" value="Genomic_DNA"/>
</dbReference>
<name>A0A3B1BQW9_9ZZZZ</name>